<dbReference type="AlphaFoldDB" id="A0A8D9S397"/>
<evidence type="ECO:0000313" key="2">
    <source>
        <dbReference type="Proteomes" id="UP000003419"/>
    </source>
</evidence>
<dbReference type="RefSeq" id="WP_003671167.1">
    <property type="nucleotide sequence ID" value="NZ_GG693670.1"/>
</dbReference>
<sequence length="125" mass="14663">MSIIPTIDQKSACKETKDYFKQFEDWQLLYDRRLISDRANPDENLSAKYELTERKAVIKAVEQIDLASAIILECRFIKKYSTQRTIEQLASHDITITVGNFYHRQKKALLMAYEFIPKSNTKIVK</sequence>
<proteinExistence type="predicted"/>
<dbReference type="Proteomes" id="UP000003419">
    <property type="component" value="Unassembled WGS sequence"/>
</dbReference>
<organism evidence="1 2">
    <name type="scientific">Limosilactobacillus reuteri CF48-3A</name>
    <dbReference type="NCBI Taxonomy" id="525341"/>
    <lineage>
        <taxon>Bacteria</taxon>
        <taxon>Bacillati</taxon>
        <taxon>Bacillota</taxon>
        <taxon>Bacilli</taxon>
        <taxon>Lactobacillales</taxon>
        <taxon>Lactobacillaceae</taxon>
        <taxon>Limosilactobacillus</taxon>
    </lineage>
</organism>
<comment type="caution">
    <text evidence="1">The sequence shown here is derived from an EMBL/GenBank/DDBJ whole genome shotgun (WGS) entry which is preliminary data.</text>
</comment>
<name>A0A8D9S397_LIMRT</name>
<accession>A0A8D9S397</accession>
<evidence type="ECO:0000313" key="1">
    <source>
        <dbReference type="EMBL" id="EEI65118.1"/>
    </source>
</evidence>
<protein>
    <submittedName>
        <fullName evidence="1">Uncharacterized protein</fullName>
    </submittedName>
</protein>
<gene>
    <name evidence="1" type="ORF">HMPREF0534_1558</name>
</gene>
<dbReference type="EMBL" id="ACHG01000161">
    <property type="protein sequence ID" value="EEI65118.1"/>
    <property type="molecule type" value="Genomic_DNA"/>
</dbReference>
<reference evidence="1 2" key="1">
    <citation type="submission" date="2009-01" db="EMBL/GenBank/DDBJ databases">
        <authorList>
            <person name="Qin X."/>
            <person name="Bachman B."/>
            <person name="Battles P."/>
            <person name="Bell A."/>
            <person name="Bess C."/>
            <person name="Bickham C."/>
            <person name="Chaboub L."/>
            <person name="Chen D."/>
            <person name="Coyle M."/>
            <person name="Deiros D.R."/>
            <person name="Dinh H."/>
            <person name="Forbes L."/>
            <person name="Fowler G."/>
            <person name="Francisco L."/>
            <person name="Fu Q."/>
            <person name="Gubbala S."/>
            <person name="Hale W."/>
            <person name="Han Y."/>
            <person name="Hemphill L."/>
            <person name="Highlander S.K."/>
            <person name="Hirani K."/>
            <person name="Hogues M."/>
            <person name="Jackson L."/>
            <person name="Jakkamsetti A."/>
            <person name="Javaid M."/>
            <person name="Jiang H."/>
            <person name="Korchina V."/>
            <person name="Kovar C."/>
            <person name="Lara F."/>
            <person name="Lee S."/>
            <person name="Mata R."/>
            <person name="Mathew T."/>
            <person name="Moen C."/>
            <person name="Morales K."/>
            <person name="Munidasa M."/>
            <person name="Nazareth L."/>
            <person name="Ngo R."/>
            <person name="Nguyen L."/>
            <person name="Okwuonu G."/>
            <person name="Ongeri F."/>
            <person name="Patil S."/>
            <person name="Petrosino J."/>
            <person name="Pham C."/>
            <person name="Pham P."/>
            <person name="Pu L.-L."/>
            <person name="Puazo M."/>
            <person name="Raj R."/>
            <person name="Reid J."/>
            <person name="Rouhana J."/>
            <person name="Saada N."/>
            <person name="Shang Y."/>
            <person name="Simmons D."/>
            <person name="Thornton R."/>
            <person name="Warren J."/>
            <person name="Weissenberger G."/>
            <person name="Zhang J."/>
            <person name="Zhang L."/>
            <person name="Zhou C."/>
            <person name="Zhu D."/>
            <person name="Muzny D."/>
            <person name="Worley K."/>
            <person name="Gibbs R."/>
        </authorList>
    </citation>
    <scope>NUCLEOTIDE SEQUENCE [LARGE SCALE GENOMIC DNA]</scope>
    <source>
        <strain evidence="1 2">CF48-3A</strain>
    </source>
</reference>